<dbReference type="PANTHER" id="PTHR47186">
    <property type="entry name" value="LEUCINE-RICH REPEAT-CONTAINING PROTEIN 57"/>
    <property type="match status" value="1"/>
</dbReference>
<sequence>MHHFVNDLAQFVSGKFSVRVEGNYGEVEESARYLLHLVACKFPAVHWKAIRKAVHLRTFMELRLVDKSVSFIDEIPHDLLIKLKCLRVLSLEGIYHKGLPDSVTGLIHLRYLDLSGAKMHMLRESIGSLYNLETLKLVGCSNLQELPNDFHKLVNIRYLDITFTSLKWMPLFMSALTNLQNLSDFFVGKEYGSSIGELGVLSDLHGSLFIHNIEHIGFVDSEKAKLNEKEFLQKLTLEWGENSDTENSQQEKAILNMLQPHINLKELSIYNYLGTEFSNWVGNSIFRNVLFIELKGSKYCCKLPTLGKLPSLKELRIAKFDGLVSVGSEFYGNETCSSVVTESFGSLETLRIENMSAWEDWKQPNETNKAFAVLKELHINSCPRLTGDLPINLPSLTLLVIRDCKKLISSLPTTSSLRVFNIDNCGNLKFPSRIYQFNQTLTSMYLHNSFDSLELLSLDIFPNLKSLDVSGCKNLKAITISGKMRLRPPILDSLCSLSISNCPKLVCFPTEGFFAPKLTLLSIDNCEELKSLPPKMDHHMPSLIELQLWRCPQIQPIEKWPTDLRSVSIWNCDQLIARQLEWKQSNPIDFTDLTASQAFTVKSEDCFSTITSSTLVSEIDRKALSSSSQKKSFVKRVFR</sequence>
<gene>
    <name evidence="2" type="ORF">TSUD_274500</name>
</gene>
<dbReference type="Pfam" id="PF25019">
    <property type="entry name" value="LRR_R13L1-DRL21"/>
    <property type="match status" value="1"/>
</dbReference>
<protein>
    <recommendedName>
        <fullName evidence="1">R13L1/DRL21-like LRR repeat region domain-containing protein</fullName>
    </recommendedName>
</protein>
<dbReference type="InterPro" id="IPR032675">
    <property type="entry name" value="LRR_dom_sf"/>
</dbReference>
<dbReference type="InterPro" id="IPR056789">
    <property type="entry name" value="LRR_R13L1-DRL21"/>
</dbReference>
<dbReference type="EMBL" id="DF973621">
    <property type="protein sequence ID" value="GAU36172.1"/>
    <property type="molecule type" value="Genomic_DNA"/>
</dbReference>
<dbReference type="SUPFAM" id="SSF52058">
    <property type="entry name" value="L domain-like"/>
    <property type="match status" value="2"/>
</dbReference>
<keyword evidence="3" id="KW-1185">Reference proteome</keyword>
<dbReference type="PANTHER" id="PTHR47186:SF3">
    <property type="entry name" value="OS09G0267800 PROTEIN"/>
    <property type="match status" value="1"/>
</dbReference>
<proteinExistence type="predicted"/>
<dbReference type="OrthoDB" id="1896560at2759"/>
<organism evidence="2 3">
    <name type="scientific">Trifolium subterraneum</name>
    <name type="common">Subterranean clover</name>
    <dbReference type="NCBI Taxonomy" id="3900"/>
    <lineage>
        <taxon>Eukaryota</taxon>
        <taxon>Viridiplantae</taxon>
        <taxon>Streptophyta</taxon>
        <taxon>Embryophyta</taxon>
        <taxon>Tracheophyta</taxon>
        <taxon>Spermatophyta</taxon>
        <taxon>Magnoliopsida</taxon>
        <taxon>eudicotyledons</taxon>
        <taxon>Gunneridae</taxon>
        <taxon>Pentapetalae</taxon>
        <taxon>rosids</taxon>
        <taxon>fabids</taxon>
        <taxon>Fabales</taxon>
        <taxon>Fabaceae</taxon>
        <taxon>Papilionoideae</taxon>
        <taxon>50 kb inversion clade</taxon>
        <taxon>NPAAA clade</taxon>
        <taxon>Hologalegina</taxon>
        <taxon>IRL clade</taxon>
        <taxon>Trifolieae</taxon>
        <taxon>Trifolium</taxon>
    </lineage>
</organism>
<dbReference type="AlphaFoldDB" id="A0A2Z6NHU1"/>
<evidence type="ECO:0000313" key="2">
    <source>
        <dbReference type="EMBL" id="GAU36172.1"/>
    </source>
</evidence>
<feature type="domain" description="R13L1/DRL21-like LRR repeat region" evidence="1">
    <location>
        <begin position="195"/>
        <end position="319"/>
    </location>
</feature>
<accession>A0A2Z6NHU1</accession>
<name>A0A2Z6NHU1_TRISU</name>
<evidence type="ECO:0000313" key="3">
    <source>
        <dbReference type="Proteomes" id="UP000242715"/>
    </source>
</evidence>
<reference evidence="3" key="1">
    <citation type="journal article" date="2017" name="Front. Plant Sci.">
        <title>Climate Clever Clovers: New Paradigm to Reduce the Environmental Footprint of Ruminants by Breeding Low Methanogenic Forages Utilizing Haplotype Variation.</title>
        <authorList>
            <person name="Kaur P."/>
            <person name="Appels R."/>
            <person name="Bayer P.E."/>
            <person name="Keeble-Gagnere G."/>
            <person name="Wang J."/>
            <person name="Hirakawa H."/>
            <person name="Shirasawa K."/>
            <person name="Vercoe P."/>
            <person name="Stefanova K."/>
            <person name="Durmic Z."/>
            <person name="Nichols P."/>
            <person name="Revell C."/>
            <person name="Isobe S.N."/>
            <person name="Edwards D."/>
            <person name="Erskine W."/>
        </authorList>
    </citation>
    <scope>NUCLEOTIDE SEQUENCE [LARGE SCALE GENOMIC DNA]</scope>
    <source>
        <strain evidence="3">cv. Daliak</strain>
    </source>
</reference>
<dbReference type="Proteomes" id="UP000242715">
    <property type="component" value="Unassembled WGS sequence"/>
</dbReference>
<dbReference type="Gene3D" id="3.80.10.10">
    <property type="entry name" value="Ribonuclease Inhibitor"/>
    <property type="match status" value="2"/>
</dbReference>
<evidence type="ECO:0000259" key="1">
    <source>
        <dbReference type="Pfam" id="PF25019"/>
    </source>
</evidence>